<keyword evidence="5" id="KW-0804">Transcription</keyword>
<protein>
    <submittedName>
        <fullName evidence="8">RNA polymerase sigma factor</fullName>
    </submittedName>
</protein>
<dbReference type="InterPro" id="IPR036388">
    <property type="entry name" value="WH-like_DNA-bd_sf"/>
</dbReference>
<dbReference type="InterPro" id="IPR013324">
    <property type="entry name" value="RNA_pol_sigma_r3/r4-like"/>
</dbReference>
<dbReference type="Pfam" id="PF08281">
    <property type="entry name" value="Sigma70_r4_2"/>
    <property type="match status" value="1"/>
</dbReference>
<dbReference type="GO" id="GO:0006352">
    <property type="term" value="P:DNA-templated transcription initiation"/>
    <property type="evidence" value="ECO:0007669"/>
    <property type="project" value="InterPro"/>
</dbReference>
<dbReference type="Pfam" id="PF04542">
    <property type="entry name" value="Sigma70_r2"/>
    <property type="match status" value="1"/>
</dbReference>
<feature type="domain" description="RNA polymerase sigma-70 region 2" evidence="6">
    <location>
        <begin position="25"/>
        <end position="90"/>
    </location>
</feature>
<dbReference type="GO" id="GO:0003677">
    <property type="term" value="F:DNA binding"/>
    <property type="evidence" value="ECO:0007669"/>
    <property type="project" value="UniProtKB-KW"/>
</dbReference>
<dbReference type="CDD" id="cd06171">
    <property type="entry name" value="Sigma70_r4"/>
    <property type="match status" value="1"/>
</dbReference>
<dbReference type="SUPFAM" id="SSF88659">
    <property type="entry name" value="Sigma3 and sigma4 domains of RNA polymerase sigma factors"/>
    <property type="match status" value="1"/>
</dbReference>
<dbReference type="Proteomes" id="UP001178288">
    <property type="component" value="Chromosome"/>
</dbReference>
<evidence type="ECO:0000313" key="8">
    <source>
        <dbReference type="EMBL" id="WHY87157.1"/>
    </source>
</evidence>
<keyword evidence="3" id="KW-0731">Sigma factor</keyword>
<keyword evidence="4" id="KW-0238">DNA-binding</keyword>
<dbReference type="RefSeq" id="WP_283935905.1">
    <property type="nucleotide sequence ID" value="NZ_CP126114.1"/>
</dbReference>
<dbReference type="GO" id="GO:0016987">
    <property type="term" value="F:sigma factor activity"/>
    <property type="evidence" value="ECO:0007669"/>
    <property type="project" value="UniProtKB-KW"/>
</dbReference>
<dbReference type="InterPro" id="IPR013249">
    <property type="entry name" value="RNA_pol_sigma70_r4_t2"/>
</dbReference>
<dbReference type="InterPro" id="IPR007627">
    <property type="entry name" value="RNA_pol_sigma70_r2"/>
</dbReference>
<dbReference type="SUPFAM" id="SSF88946">
    <property type="entry name" value="Sigma2 domain of RNA polymerase sigma factors"/>
    <property type="match status" value="1"/>
</dbReference>
<evidence type="ECO:0000259" key="7">
    <source>
        <dbReference type="Pfam" id="PF08281"/>
    </source>
</evidence>
<name>A0AA95MNC4_9BACI</name>
<reference evidence="8" key="1">
    <citation type="submission" date="2023-05" db="EMBL/GenBank/DDBJ databases">
        <title>Comparative genomics of Bacillaceae isolates and their secondary metabolite potential.</title>
        <authorList>
            <person name="Song L."/>
            <person name="Nielsen L.J."/>
            <person name="Mohite O."/>
            <person name="Xu X."/>
            <person name="Weber T."/>
            <person name="Kovacs A.T."/>
        </authorList>
    </citation>
    <scope>NUCLEOTIDE SEQUENCE</scope>
    <source>
        <strain evidence="8">XLM17</strain>
    </source>
</reference>
<dbReference type="Gene3D" id="1.10.10.10">
    <property type="entry name" value="Winged helix-like DNA-binding domain superfamily/Winged helix DNA-binding domain"/>
    <property type="match status" value="1"/>
</dbReference>
<organism evidence="8 9">
    <name type="scientific">Neobacillus novalis</name>
    <dbReference type="NCBI Taxonomy" id="220687"/>
    <lineage>
        <taxon>Bacteria</taxon>
        <taxon>Bacillati</taxon>
        <taxon>Bacillota</taxon>
        <taxon>Bacilli</taxon>
        <taxon>Bacillales</taxon>
        <taxon>Bacillaceae</taxon>
        <taxon>Neobacillus</taxon>
    </lineage>
</organism>
<dbReference type="InterPro" id="IPR013325">
    <property type="entry name" value="RNA_pol_sigma_r2"/>
</dbReference>
<dbReference type="AlphaFoldDB" id="A0AA95MNC4"/>
<evidence type="ECO:0000256" key="2">
    <source>
        <dbReference type="ARBA" id="ARBA00023015"/>
    </source>
</evidence>
<evidence type="ECO:0000256" key="1">
    <source>
        <dbReference type="ARBA" id="ARBA00010641"/>
    </source>
</evidence>
<dbReference type="PANTHER" id="PTHR43133">
    <property type="entry name" value="RNA POLYMERASE ECF-TYPE SIGMA FACTO"/>
    <property type="match status" value="1"/>
</dbReference>
<evidence type="ECO:0000256" key="5">
    <source>
        <dbReference type="ARBA" id="ARBA00023163"/>
    </source>
</evidence>
<proteinExistence type="inferred from homology"/>
<keyword evidence="9" id="KW-1185">Reference proteome</keyword>
<keyword evidence="2" id="KW-0805">Transcription regulation</keyword>
<evidence type="ECO:0000259" key="6">
    <source>
        <dbReference type="Pfam" id="PF04542"/>
    </source>
</evidence>
<evidence type="ECO:0000256" key="4">
    <source>
        <dbReference type="ARBA" id="ARBA00023125"/>
    </source>
</evidence>
<evidence type="ECO:0000313" key="9">
    <source>
        <dbReference type="Proteomes" id="UP001178288"/>
    </source>
</evidence>
<dbReference type="InterPro" id="IPR039425">
    <property type="entry name" value="RNA_pol_sigma-70-like"/>
</dbReference>
<comment type="similarity">
    <text evidence="1">Belongs to the sigma-70 factor family. ECF subfamily.</text>
</comment>
<dbReference type="KEGG" id="nnv:QNH39_04655"/>
<feature type="domain" description="RNA polymerase sigma factor 70 region 4 type 2" evidence="7">
    <location>
        <begin position="123"/>
        <end position="175"/>
    </location>
</feature>
<dbReference type="NCBIfam" id="TIGR02937">
    <property type="entry name" value="sigma70-ECF"/>
    <property type="match status" value="1"/>
</dbReference>
<dbReference type="InterPro" id="IPR014284">
    <property type="entry name" value="RNA_pol_sigma-70_dom"/>
</dbReference>
<accession>A0AA95MNC4</accession>
<dbReference type="EMBL" id="CP126114">
    <property type="protein sequence ID" value="WHY87157.1"/>
    <property type="molecule type" value="Genomic_DNA"/>
</dbReference>
<dbReference type="Gene3D" id="1.10.1740.10">
    <property type="match status" value="1"/>
</dbReference>
<sequence length="189" mass="22399">MRILISDRDLVIEIKAGSHSAMEVLVKRYYQPIYSFIYRKTGNKDTAYDLTQEVFMKMLKRIHTFQEKAQFKTWLYTVAVNHCTDYFRSKTYQVSKMTEELDEQHSQDSAGVPYIFEKQEKRREIKNAIYSLPDYQSDTIILKYFHDLKIKEIAQIMETSESTVKSRLRQGMEKLKGLLKRGDDIDKAK</sequence>
<gene>
    <name evidence="8" type="ORF">QNH39_04655</name>
</gene>
<evidence type="ECO:0000256" key="3">
    <source>
        <dbReference type="ARBA" id="ARBA00023082"/>
    </source>
</evidence>
<dbReference type="PANTHER" id="PTHR43133:SF52">
    <property type="entry name" value="ECF RNA POLYMERASE SIGMA FACTOR SIGL"/>
    <property type="match status" value="1"/>
</dbReference>